<organism evidence="7 8">
    <name type="scientific">Phytophthora megakarya</name>
    <dbReference type="NCBI Taxonomy" id="4795"/>
    <lineage>
        <taxon>Eukaryota</taxon>
        <taxon>Sar</taxon>
        <taxon>Stramenopiles</taxon>
        <taxon>Oomycota</taxon>
        <taxon>Peronosporomycetes</taxon>
        <taxon>Peronosporales</taxon>
        <taxon>Peronosporaceae</taxon>
        <taxon>Phytophthora</taxon>
    </lineage>
</organism>
<feature type="domain" description="HTH myb-type" evidence="6">
    <location>
        <begin position="44"/>
        <end position="97"/>
    </location>
</feature>
<keyword evidence="1" id="KW-0805">Transcription regulation</keyword>
<feature type="region of interest" description="Disordered" evidence="4">
    <location>
        <begin position="25"/>
        <end position="52"/>
    </location>
</feature>
<evidence type="ECO:0000313" key="7">
    <source>
        <dbReference type="EMBL" id="OWY96093.1"/>
    </source>
</evidence>
<evidence type="ECO:0000259" key="6">
    <source>
        <dbReference type="PROSITE" id="PS51294"/>
    </source>
</evidence>
<comment type="caution">
    <text evidence="7">The sequence shown here is derived from an EMBL/GenBank/DDBJ whole genome shotgun (WGS) entry which is preliminary data.</text>
</comment>
<keyword evidence="2" id="KW-0804">Transcription</keyword>
<evidence type="ECO:0000256" key="2">
    <source>
        <dbReference type="ARBA" id="ARBA00023163"/>
    </source>
</evidence>
<evidence type="ECO:0000256" key="1">
    <source>
        <dbReference type="ARBA" id="ARBA00023015"/>
    </source>
</evidence>
<dbReference type="NCBIfam" id="TIGR01557">
    <property type="entry name" value="myb_SHAQKYF"/>
    <property type="match status" value="1"/>
</dbReference>
<keyword evidence="3" id="KW-0539">Nucleus</keyword>
<dbReference type="PANTHER" id="PTHR12802">
    <property type="entry name" value="SWI/SNF COMPLEX-RELATED"/>
    <property type="match status" value="1"/>
</dbReference>
<keyword evidence="8" id="KW-1185">Reference proteome</keyword>
<feature type="domain" description="Myb-like" evidence="5">
    <location>
        <begin position="42"/>
        <end position="93"/>
    </location>
</feature>
<reference evidence="8" key="1">
    <citation type="submission" date="2017-03" db="EMBL/GenBank/DDBJ databases">
        <title>Phytopthora megakarya and P. palmivora, two closely related causual agents of cacao black pod achieved similar genome size and gene model numbers by different mechanisms.</title>
        <authorList>
            <person name="Ali S."/>
            <person name="Shao J."/>
            <person name="Larry D.J."/>
            <person name="Kronmiller B."/>
            <person name="Shen D."/>
            <person name="Strem M.D."/>
            <person name="Melnick R.L."/>
            <person name="Guiltinan M.J."/>
            <person name="Tyler B.M."/>
            <person name="Meinhardt L.W."/>
            <person name="Bailey B.A."/>
        </authorList>
    </citation>
    <scope>NUCLEOTIDE SEQUENCE [LARGE SCALE GENOMIC DNA]</scope>
    <source>
        <strain evidence="8">zdho120</strain>
    </source>
</reference>
<evidence type="ECO:0000256" key="3">
    <source>
        <dbReference type="ARBA" id="ARBA00023242"/>
    </source>
</evidence>
<dbReference type="InterPro" id="IPR006447">
    <property type="entry name" value="Myb_dom_plants"/>
</dbReference>
<dbReference type="GO" id="GO:0003677">
    <property type="term" value="F:DNA binding"/>
    <property type="evidence" value="ECO:0007669"/>
    <property type="project" value="InterPro"/>
</dbReference>
<dbReference type="OrthoDB" id="113168at2759"/>
<dbReference type="AlphaFoldDB" id="A0A225USW7"/>
<sequence length="171" mass="20019">MAISEVVQSGLFKGDEQQLIRLPIRAAEKSKRRRRSRRQNPPSERSRQLWTPDEHDRFLEALEVYPSGPWKMIAEHIGTRTARQTMTHAQKYRQKIERRKQKERKSEECSASDDSSSESDKSESEGALVTMDDALERMVLMEFLKTFQTSEIDHAIPFMFSQETFTMVEIH</sequence>
<evidence type="ECO:0000256" key="4">
    <source>
        <dbReference type="SAM" id="MobiDB-lite"/>
    </source>
</evidence>
<dbReference type="PROSITE" id="PS51294">
    <property type="entry name" value="HTH_MYB"/>
    <property type="match status" value="1"/>
</dbReference>
<feature type="region of interest" description="Disordered" evidence="4">
    <location>
        <begin position="81"/>
        <end position="127"/>
    </location>
</feature>
<evidence type="ECO:0000313" key="8">
    <source>
        <dbReference type="Proteomes" id="UP000198211"/>
    </source>
</evidence>
<proteinExistence type="predicted"/>
<accession>A0A225USW7</accession>
<dbReference type="InterPro" id="IPR001005">
    <property type="entry name" value="SANT/Myb"/>
</dbReference>
<gene>
    <name evidence="7" type="ORF">PHMEG_00033732</name>
</gene>
<evidence type="ECO:0000259" key="5">
    <source>
        <dbReference type="PROSITE" id="PS50090"/>
    </source>
</evidence>
<dbReference type="SMART" id="SM00717">
    <property type="entry name" value="SANT"/>
    <property type="match status" value="1"/>
</dbReference>
<dbReference type="SUPFAM" id="SSF46689">
    <property type="entry name" value="Homeodomain-like"/>
    <property type="match status" value="1"/>
</dbReference>
<dbReference type="CDD" id="cd00167">
    <property type="entry name" value="SANT"/>
    <property type="match status" value="1"/>
</dbReference>
<protein>
    <submittedName>
        <fullName evidence="7">Myb domain-contaning protein</fullName>
    </submittedName>
</protein>
<name>A0A225USW7_9STRA</name>
<dbReference type="EMBL" id="NBNE01012093">
    <property type="protein sequence ID" value="OWY96093.1"/>
    <property type="molecule type" value="Genomic_DNA"/>
</dbReference>
<dbReference type="Proteomes" id="UP000198211">
    <property type="component" value="Unassembled WGS sequence"/>
</dbReference>
<dbReference type="PROSITE" id="PS50090">
    <property type="entry name" value="MYB_LIKE"/>
    <property type="match status" value="1"/>
</dbReference>
<dbReference type="InterPro" id="IPR009057">
    <property type="entry name" value="Homeodomain-like_sf"/>
</dbReference>
<dbReference type="InterPro" id="IPR017930">
    <property type="entry name" value="Myb_dom"/>
</dbReference>
<dbReference type="Gene3D" id="1.10.10.60">
    <property type="entry name" value="Homeodomain-like"/>
    <property type="match status" value="1"/>
</dbReference>
<dbReference type="Pfam" id="PF00249">
    <property type="entry name" value="Myb_DNA-binding"/>
    <property type="match status" value="1"/>
</dbReference>
<dbReference type="PANTHER" id="PTHR12802:SF155">
    <property type="entry name" value="DEUBIQUITINASE MYSM1"/>
    <property type="match status" value="1"/>
</dbReference>
<feature type="compositionally biased region" description="Basic residues" evidence="4">
    <location>
        <begin position="90"/>
        <end position="103"/>
    </location>
</feature>
<dbReference type="STRING" id="4795.A0A225USW7"/>